<proteinExistence type="inferred from homology"/>
<dbReference type="PANTHER" id="PTHR31889:SF2">
    <property type="entry name" value="FUCOSYLTRANSFERASE 3"/>
    <property type="match status" value="1"/>
</dbReference>
<gene>
    <name evidence="8" type="ORF">HYC85_015721</name>
</gene>
<keyword evidence="6 7" id="KW-0961">Cell wall biogenesis/degradation</keyword>
<dbReference type="Pfam" id="PF03254">
    <property type="entry name" value="XG_FTase"/>
    <property type="match status" value="2"/>
</dbReference>
<dbReference type="InterPro" id="IPR004938">
    <property type="entry name" value="XG_FTase"/>
</dbReference>
<evidence type="ECO:0000256" key="3">
    <source>
        <dbReference type="ARBA" id="ARBA00022679"/>
    </source>
</evidence>
<evidence type="ECO:0000256" key="2">
    <source>
        <dbReference type="ARBA" id="ARBA00022676"/>
    </source>
</evidence>
<feature type="transmembrane region" description="Helical" evidence="7">
    <location>
        <begin position="20"/>
        <end position="39"/>
    </location>
</feature>
<keyword evidence="5" id="KW-0325">Glycoprotein</keyword>
<keyword evidence="4 7" id="KW-0333">Golgi apparatus</keyword>
<dbReference type="GO" id="GO:0071555">
    <property type="term" value="P:cell wall organization"/>
    <property type="evidence" value="ECO:0007669"/>
    <property type="project" value="UniProtKB-UniRule"/>
</dbReference>
<reference evidence="9" key="1">
    <citation type="journal article" date="2020" name="Nat. Commun.">
        <title>Genome assembly of wild tea tree DASZ reveals pedigree and selection history of tea varieties.</title>
        <authorList>
            <person name="Zhang W."/>
            <person name="Zhang Y."/>
            <person name="Qiu H."/>
            <person name="Guo Y."/>
            <person name="Wan H."/>
            <person name="Zhang X."/>
            <person name="Scossa F."/>
            <person name="Alseekh S."/>
            <person name="Zhang Q."/>
            <person name="Wang P."/>
            <person name="Xu L."/>
            <person name="Schmidt M.H."/>
            <person name="Jia X."/>
            <person name="Li D."/>
            <person name="Zhu A."/>
            <person name="Guo F."/>
            <person name="Chen W."/>
            <person name="Ni D."/>
            <person name="Usadel B."/>
            <person name="Fernie A.R."/>
            <person name="Wen W."/>
        </authorList>
    </citation>
    <scope>NUCLEOTIDE SEQUENCE [LARGE SCALE GENOMIC DNA]</scope>
    <source>
        <strain evidence="9">cv. G240</strain>
    </source>
</reference>
<keyword evidence="2 7" id="KW-0328">Glycosyltransferase</keyword>
<organism evidence="8 9">
    <name type="scientific">Camellia sinensis</name>
    <name type="common">Tea plant</name>
    <name type="synonym">Thea sinensis</name>
    <dbReference type="NCBI Taxonomy" id="4442"/>
    <lineage>
        <taxon>Eukaryota</taxon>
        <taxon>Viridiplantae</taxon>
        <taxon>Streptophyta</taxon>
        <taxon>Embryophyta</taxon>
        <taxon>Tracheophyta</taxon>
        <taxon>Spermatophyta</taxon>
        <taxon>Magnoliopsida</taxon>
        <taxon>eudicotyledons</taxon>
        <taxon>Gunneridae</taxon>
        <taxon>Pentapetalae</taxon>
        <taxon>asterids</taxon>
        <taxon>Ericales</taxon>
        <taxon>Theaceae</taxon>
        <taxon>Camellia</taxon>
    </lineage>
</organism>
<dbReference type="EC" id="2.4.1.-" evidence="7"/>
<evidence type="ECO:0000256" key="1">
    <source>
        <dbReference type="ARBA" id="ARBA00010481"/>
    </source>
</evidence>
<dbReference type="GO" id="GO:0032580">
    <property type="term" value="C:Golgi cisterna membrane"/>
    <property type="evidence" value="ECO:0007669"/>
    <property type="project" value="UniProtKB-SubCell"/>
</dbReference>
<evidence type="ECO:0000256" key="6">
    <source>
        <dbReference type="ARBA" id="ARBA00023316"/>
    </source>
</evidence>
<dbReference type="Gene3D" id="3.40.50.11340">
    <property type="match status" value="1"/>
</dbReference>
<keyword evidence="3 7" id="KW-0808">Transferase</keyword>
<evidence type="ECO:0000256" key="4">
    <source>
        <dbReference type="ARBA" id="ARBA00023034"/>
    </source>
</evidence>
<evidence type="ECO:0000256" key="5">
    <source>
        <dbReference type="ARBA" id="ARBA00023180"/>
    </source>
</evidence>
<evidence type="ECO:0000313" key="9">
    <source>
        <dbReference type="Proteomes" id="UP000593564"/>
    </source>
</evidence>
<keyword evidence="9" id="KW-1185">Reference proteome</keyword>
<keyword evidence="7" id="KW-0812">Transmembrane</keyword>
<keyword evidence="7" id="KW-1133">Transmembrane helix</keyword>
<protein>
    <recommendedName>
        <fullName evidence="7">Fucosyltransferase</fullName>
        <ecNumber evidence="7">2.4.1.-</ecNumber>
    </recommendedName>
</protein>
<comment type="caution">
    <text evidence="8">The sequence shown here is derived from an EMBL/GenBank/DDBJ whole genome shotgun (WGS) entry which is preliminary data.</text>
</comment>
<dbReference type="FunFam" id="3.40.50.11340:FF:000005">
    <property type="entry name" value="Galactoside 2-alpha-L-fucosyltransferase"/>
    <property type="match status" value="1"/>
</dbReference>
<comment type="similarity">
    <text evidence="1 7">Belongs to the glycosyltransferase 37 family.</text>
</comment>
<reference evidence="8 9" key="2">
    <citation type="submission" date="2020-07" db="EMBL/GenBank/DDBJ databases">
        <title>Genome assembly of wild tea tree DASZ reveals pedigree and selection history of tea varieties.</title>
        <authorList>
            <person name="Zhang W."/>
        </authorList>
    </citation>
    <scope>NUCLEOTIDE SEQUENCE [LARGE SCALE GENOMIC DNA]</scope>
    <source>
        <strain evidence="9">cv. G240</strain>
        <tissue evidence="8">Leaf</tissue>
    </source>
</reference>
<dbReference type="GO" id="GO:0008107">
    <property type="term" value="F:galactoside 2-alpha-L-fucosyltransferase activity"/>
    <property type="evidence" value="ECO:0007669"/>
    <property type="project" value="InterPro"/>
</dbReference>
<keyword evidence="7" id="KW-0472">Membrane</keyword>
<evidence type="ECO:0000256" key="7">
    <source>
        <dbReference type="RuleBase" id="RU367004"/>
    </source>
</evidence>
<comment type="function">
    <text evidence="7">May be involved in cell wall biosynthesis.</text>
</comment>
<evidence type="ECO:0000313" key="8">
    <source>
        <dbReference type="EMBL" id="KAF5945493.1"/>
    </source>
</evidence>
<dbReference type="GO" id="GO:0009969">
    <property type="term" value="P:xyloglucan biosynthetic process"/>
    <property type="evidence" value="ECO:0007669"/>
    <property type="project" value="TreeGrafter"/>
</dbReference>
<comment type="subcellular location">
    <subcellularLocation>
        <location evidence="7">Golgi apparatus</location>
        <location evidence="7">Golgi stack membrane</location>
        <topology evidence="7">Single-pass type II membrane protein</topology>
    </subcellularLocation>
</comment>
<dbReference type="AlphaFoldDB" id="A0A7J7GXJ4"/>
<dbReference type="Proteomes" id="UP000593564">
    <property type="component" value="Unassembled WGS sequence"/>
</dbReference>
<dbReference type="EMBL" id="JACBKZ010000007">
    <property type="protein sequence ID" value="KAF5945493.1"/>
    <property type="molecule type" value="Genomic_DNA"/>
</dbReference>
<dbReference type="PANTHER" id="PTHR31889">
    <property type="entry name" value="FUCOSYLTRANSFERASE 2-RELATED"/>
    <property type="match status" value="1"/>
</dbReference>
<name>A0A7J7GXJ4_CAMSI</name>
<dbReference type="GO" id="GO:0042546">
    <property type="term" value="P:cell wall biogenesis"/>
    <property type="evidence" value="ECO:0007669"/>
    <property type="project" value="InterPro"/>
</dbReference>
<sequence>MSMFVLHCKKLGFYMMRRRWIVATCSVIWPALIVVSLIYCKTTLDENGGLGIVGKISQKGSVYHSSSTRTKLKGKLLDGLLSADFNEKTCSSRYQSTLYRKTSPHKPSPHLISTLRSYESIHRRCSPHTESYNKTLQHFQPGDHSTARIDCKYLVHLWMPQGGLGNRLLSLASSFLYALLTNRVLLIDQGHRAVDLLCEPFPDTTWALPLDFPIKNQFDTFNKESPHCYGNMVKNHIIDTSMEKSFFPFMYLNLIYDYDDYDKQFFCDQDQNFMRGVSWLVIRSDQYFIPSLFLIPSFKQELRKLFPEKETVFHHLGRYLFHPSNQVWGLITRYYQAYLAKADERIGIQVRDFKSTNLPFRGLKDHIASYYLPHLAVNESVFNRRNDSYDVTSPLSYMMDRILDCSVKKNLLPKLKPIKNPQESVSVVDYQSNKNPKSKVVLVTSLDSRYFENLRNMYWENPTINGEVIGFFQPSHEGYQQLGNLTHHMKAWAEIYLLSLMDVLITSPWSTFGYVAQGIGGLRPWILNNPQKEMDYDLPCHRAKSMEPCFHFPPFYDCKAKIRTDTGARVPYVQHCEDTSWGLKLVDD</sequence>
<accession>A0A7J7GXJ4</accession>